<dbReference type="Proteomes" id="UP000325004">
    <property type="component" value="Chromosome"/>
</dbReference>
<accession>A0A5C0UGN0</accession>
<evidence type="ECO:0000313" key="2">
    <source>
        <dbReference type="Proteomes" id="UP000325004"/>
    </source>
</evidence>
<dbReference type="EMBL" id="CP043316">
    <property type="protein sequence ID" value="QEK38452.1"/>
    <property type="molecule type" value="Genomic_DNA"/>
</dbReference>
<dbReference type="AlphaFoldDB" id="A0A5C0UGN0"/>
<dbReference type="RefSeq" id="WP_148971568.1">
    <property type="nucleotide sequence ID" value="NZ_CP043316.1"/>
</dbReference>
<keyword evidence="2" id="KW-1185">Reference proteome</keyword>
<proteinExistence type="predicted"/>
<gene>
    <name evidence="1" type="ORF">FZC34_00780</name>
</gene>
<reference evidence="1 2" key="1">
    <citation type="submission" date="2019-08" db="EMBL/GenBank/DDBJ databases">
        <title>Highly reduced genomes of protist endosymbionts show evolutionary convergence.</title>
        <authorList>
            <person name="George E."/>
            <person name="Husnik F."/>
            <person name="Tashyreva D."/>
            <person name="Prokopchuk G."/>
            <person name="Horak A."/>
            <person name="Kwong W.K."/>
            <person name="Lukes J."/>
            <person name="Keeling P.J."/>
        </authorList>
    </citation>
    <scope>NUCLEOTIDE SEQUENCE [LARGE SCALE GENOMIC DNA]</scope>
    <source>
        <strain evidence="1">1604LC</strain>
    </source>
</reference>
<organism evidence="1 2">
    <name type="scientific">Candidatus Cytomitobacter primus</name>
    <dbReference type="NCBI Taxonomy" id="2066024"/>
    <lineage>
        <taxon>Bacteria</taxon>
        <taxon>Pseudomonadati</taxon>
        <taxon>Pseudomonadota</taxon>
        <taxon>Alphaproteobacteria</taxon>
        <taxon>Holosporales</taxon>
        <taxon>Holosporaceae</taxon>
        <taxon>Candidatus Cytomitobacter</taxon>
    </lineage>
</organism>
<protein>
    <submittedName>
        <fullName evidence="1">Uncharacterized protein</fullName>
    </submittedName>
</protein>
<evidence type="ECO:0000313" key="1">
    <source>
        <dbReference type="EMBL" id="QEK38452.1"/>
    </source>
</evidence>
<name>A0A5C0UGN0_9PROT</name>
<sequence>MLSTVLVKTSNSMIKAHRDRVTKNNVEKIYRAIGRFVAINGYLPFPYHGCNKYIYGYDKNRKCGQNCTHSCDDPYGSSSFKLSDMKEMLDINKQNSDNIPYTNPSKLGVGIVPFLTLDLQEKDVKDGNGNYFTYAMNIILGPRDGYIYLPQDHPCIKHNTDLVDHDYYERYEPQYEKKHVNQISGFCDVRFHTDNVKFYHMMRNMLELSTRNIYKRSTFYQHTGIEYKADLADLTCWIKTNLHVINNRGYDVSESIEKMHYHINMTMPADKLFDLVKSSDKDKAYFNEVAKNIYYFVRKQEDFQKIYKVCNTIAFVLVSHGPNGGSLDKRMNFMKINDKVSCPHKKENATCSNHFYQSGDVDKGFDDQVFYISKFSLASEYGGFQCRPYDLPFSMELIHNNKYSLA</sequence>
<dbReference type="OrthoDB" id="8480014at2"/>
<dbReference type="KEGG" id="cpri:FZC34_00780"/>